<protein>
    <submittedName>
        <fullName evidence="6">S9 family peptidase</fullName>
    </submittedName>
</protein>
<dbReference type="OrthoDB" id="108903at2"/>
<keyword evidence="3" id="KW-0378">Hydrolase</keyword>
<dbReference type="GO" id="GO:0004252">
    <property type="term" value="F:serine-type endopeptidase activity"/>
    <property type="evidence" value="ECO:0007669"/>
    <property type="project" value="TreeGrafter"/>
</dbReference>
<keyword evidence="7" id="KW-1185">Reference proteome</keyword>
<comment type="caution">
    <text evidence="6">The sequence shown here is derived from an EMBL/GenBank/DDBJ whole genome shotgun (WGS) entry which is preliminary data.</text>
</comment>
<dbReference type="InterPro" id="IPR011042">
    <property type="entry name" value="6-blade_b-propeller_TolB-like"/>
</dbReference>
<evidence type="ECO:0000256" key="1">
    <source>
        <dbReference type="ARBA" id="ARBA00010040"/>
    </source>
</evidence>
<keyword evidence="2" id="KW-0645">Protease</keyword>
<dbReference type="SUPFAM" id="SSF82171">
    <property type="entry name" value="DPP6 N-terminal domain-like"/>
    <property type="match status" value="1"/>
</dbReference>
<dbReference type="InterPro" id="IPR001375">
    <property type="entry name" value="Peptidase_S9_cat"/>
</dbReference>
<accession>A0A559J2E8</accession>
<dbReference type="Gene3D" id="2.120.10.30">
    <property type="entry name" value="TolB, C-terminal domain"/>
    <property type="match status" value="3"/>
</dbReference>
<gene>
    <name evidence="6" type="ORF">FPZ44_13935</name>
</gene>
<evidence type="ECO:0000256" key="3">
    <source>
        <dbReference type="ARBA" id="ARBA00022801"/>
    </source>
</evidence>
<dbReference type="GO" id="GO:0006508">
    <property type="term" value="P:proteolysis"/>
    <property type="evidence" value="ECO:0007669"/>
    <property type="project" value="UniProtKB-KW"/>
</dbReference>
<evidence type="ECO:0000259" key="5">
    <source>
        <dbReference type="Pfam" id="PF00326"/>
    </source>
</evidence>
<dbReference type="RefSeq" id="WP_144991134.1">
    <property type="nucleotide sequence ID" value="NZ_VNJK01000001.1"/>
</dbReference>
<organism evidence="6 7">
    <name type="scientific">Paenibacillus agilis</name>
    <dbReference type="NCBI Taxonomy" id="3020863"/>
    <lineage>
        <taxon>Bacteria</taxon>
        <taxon>Bacillati</taxon>
        <taxon>Bacillota</taxon>
        <taxon>Bacilli</taxon>
        <taxon>Bacillales</taxon>
        <taxon>Paenibacillaceae</taxon>
        <taxon>Paenibacillus</taxon>
    </lineage>
</organism>
<sequence>MGKRKITSEDLFKFKWVSSPAICPVSNRIAYVSKQVNEDKSGYDTAIRIVSSNGEQDRAWTQGSKDTSPAWSQDGTSFAFIRKDGEHNQVWMMDASGGEAYAVTKAESGVTSFALSPDGQYILYLSKVSDVAASTQEGEDVHKPGKQALVIDRLMYKSDGSGLWDGKRTHLFVHDCATGEAKALTNGNFDVTSFEWAPDSTTIAYTAKNMQDETADPDLVRTNDLFIVERTNGESRRLTDSGLSIGKPVFSHDGRTIAFQASDFSHGFASLQRLYTLTYPEGTLTCRSQHLDWQLGNNAITDMKAGEFEGPIFSKDDQSIYTLATIEGSVHIIKFGLDGTHELLTEGPQEIIQFELTTDETSIVMVKADFMQPGALFSYNLDTSTTIQLTHLNDSFLEELELSKPEIFWLETSDGWKVQGWMVPPVGMKKGRKYPTILEIHGGPHGMYASSFMHEFQLLAAQGYAVIYTNPRGGHGYGQKFVNACRGDYGGRDYQDLMEAVDYAIANFDYIDEKRIGVTGGSYGGFMTNWIVSHTDRFVAAVTQRSISNWISFYGVSDIGYYFTEDQIDGNAWADMEKLWKHSPIAYVEKINTPLLILHGEQDLRCPIEQAEQLFIALKRQGKETQFVRFPDANHNLSRSGHPELRVERLDRIVGWMNRFIPGGAV</sequence>
<name>A0A559J2E8_9BACL</name>
<dbReference type="AlphaFoldDB" id="A0A559J2E8"/>
<dbReference type="SUPFAM" id="SSF53474">
    <property type="entry name" value="alpha/beta-Hydrolases"/>
    <property type="match status" value="1"/>
</dbReference>
<dbReference type="FunFam" id="3.40.50.1820:FF:000028">
    <property type="entry name" value="S9 family peptidase"/>
    <property type="match status" value="1"/>
</dbReference>
<dbReference type="Proteomes" id="UP000318102">
    <property type="component" value="Unassembled WGS sequence"/>
</dbReference>
<dbReference type="Pfam" id="PF07676">
    <property type="entry name" value="PD40"/>
    <property type="match status" value="3"/>
</dbReference>
<evidence type="ECO:0000256" key="2">
    <source>
        <dbReference type="ARBA" id="ARBA00022670"/>
    </source>
</evidence>
<dbReference type="InterPro" id="IPR011659">
    <property type="entry name" value="WD40"/>
</dbReference>
<keyword evidence="4" id="KW-0720">Serine protease</keyword>
<reference evidence="6 7" key="1">
    <citation type="submission" date="2019-07" db="EMBL/GenBank/DDBJ databases">
        <authorList>
            <person name="Kim J."/>
        </authorList>
    </citation>
    <scope>NUCLEOTIDE SEQUENCE [LARGE SCALE GENOMIC DNA]</scope>
    <source>
        <strain evidence="6 7">N4</strain>
    </source>
</reference>
<dbReference type="EMBL" id="VNJK01000001">
    <property type="protein sequence ID" value="TVX94058.1"/>
    <property type="molecule type" value="Genomic_DNA"/>
</dbReference>
<evidence type="ECO:0000313" key="6">
    <source>
        <dbReference type="EMBL" id="TVX94058.1"/>
    </source>
</evidence>
<dbReference type="Gene3D" id="3.40.50.1820">
    <property type="entry name" value="alpha/beta hydrolase"/>
    <property type="match status" value="1"/>
</dbReference>
<evidence type="ECO:0000256" key="4">
    <source>
        <dbReference type="ARBA" id="ARBA00022825"/>
    </source>
</evidence>
<comment type="similarity">
    <text evidence="1">Belongs to the peptidase S9C family.</text>
</comment>
<dbReference type="Pfam" id="PF00326">
    <property type="entry name" value="Peptidase_S9"/>
    <property type="match status" value="1"/>
</dbReference>
<evidence type="ECO:0000313" key="7">
    <source>
        <dbReference type="Proteomes" id="UP000318102"/>
    </source>
</evidence>
<dbReference type="InterPro" id="IPR029058">
    <property type="entry name" value="AB_hydrolase_fold"/>
</dbReference>
<proteinExistence type="inferred from homology"/>
<feature type="domain" description="Peptidase S9 prolyl oligopeptidase catalytic" evidence="5">
    <location>
        <begin position="451"/>
        <end position="659"/>
    </location>
</feature>
<dbReference type="PANTHER" id="PTHR42776:SF27">
    <property type="entry name" value="DIPEPTIDYL PEPTIDASE FAMILY MEMBER 6"/>
    <property type="match status" value="1"/>
</dbReference>
<dbReference type="PANTHER" id="PTHR42776">
    <property type="entry name" value="SERINE PEPTIDASE S9 FAMILY MEMBER"/>
    <property type="match status" value="1"/>
</dbReference>